<evidence type="ECO:0000313" key="4">
    <source>
        <dbReference type="EMBL" id="EAW09299.1"/>
    </source>
</evidence>
<dbReference type="HOGENOM" id="CLU_013658_0_0_1"/>
<dbReference type="InterPro" id="IPR009057">
    <property type="entry name" value="Homeodomain-like_sf"/>
</dbReference>
<dbReference type="Pfam" id="PF00249">
    <property type="entry name" value="Myb_DNA-binding"/>
    <property type="match status" value="1"/>
</dbReference>
<sequence>MARPRQRSTSAAQDALAVGSRKEVGPMKELISGAPRMRITRSQSRELESTEQRESGSSAGMPGDSSRRRWGQNKGRMSLGVVVEEPTVQSPRKSGHAFGNRSFWESQEDTVNISGTTILPSEPDTNLDPDMMIETLPDLQRTAQNVLDYLIPSSGDPVSIVHAAKRLADPKNTQSKRLQRAVPNLAREAAYFGHQKYIDVKLVNQLLAPALEKKDAQVGEGWKPDLVLHQANCARFALEVLLANAGTNSPKQAIKNLEDMFPLPFMSGIADSNEQKAAGESSLNKETFDLALEIRTQSLILDLERQQHEPEFDPNAIVTDHFFEMDVYDEDEFDSSIAPLRGFGLAKWEDSDGHLSEQYRDAICDRYNEIRVYLLDAEDGMAVVDELRSGYRWQKFVLRAAQWVRKRIQEIAADLQVQKSAEVVRSEFFAKPEPLERVTGTPRPSVTPVAKNRTPVIVAPRVEQRESVAPAAENRLTTATTEDRERRKSKPSFLNPTSLQRLMQRKRRLRFSLEAPEIRRQSDFVTSAVDHESTSFTSQNRRQTLPAVLQPRQEAQAEPREISASPEGSPTLLPDDQDYLTVDDSQLSISEHIGAGLERSHSPPVNRVSREPIFSQRTHTPSRLATIPSTQDILKAVQETPIPSQPVERMNPHIRPAFIDRQDNAERVSPISQAGDLLSASRRREPPPSRKRAREVSEDEETDSDDDFSSYGRAIDISRKREEKAELQRHKRQRIQEEDADESASQLQHGLEQTARGEEAQGPPSTAPLNDSRSPDAASPAGQPSRTSDYGVRTILRPSRYNPRSRWTPAEDARLIRLIEEYGCKWAVIGRQNECQPPLDGEAKFVDRTQVQLKDRARNIKIAYLREGLPLPTHFWNVTMGHKDYAALEKKGIKIPNLRQESLEPSAES</sequence>
<feature type="compositionally biased region" description="Polar residues" evidence="1">
    <location>
        <begin position="763"/>
        <end position="772"/>
    </location>
</feature>
<dbReference type="InterPro" id="IPR017930">
    <property type="entry name" value="Myb_dom"/>
</dbReference>
<feature type="region of interest" description="Disordered" evidence="1">
    <location>
        <begin position="660"/>
        <end position="806"/>
    </location>
</feature>
<dbReference type="STRING" id="344612.A1CJH5"/>
<feature type="compositionally biased region" description="Basic and acidic residues" evidence="1">
    <location>
        <begin position="43"/>
        <end position="54"/>
    </location>
</feature>
<dbReference type="EMBL" id="DS027056">
    <property type="protein sequence ID" value="EAW09299.1"/>
    <property type="molecule type" value="Genomic_DNA"/>
</dbReference>
<proteinExistence type="predicted"/>
<dbReference type="PROSITE" id="PS51294">
    <property type="entry name" value="HTH_MYB"/>
    <property type="match status" value="1"/>
</dbReference>
<dbReference type="eggNOG" id="ENOG502SP4F">
    <property type="taxonomic scope" value="Eukaryota"/>
</dbReference>
<dbReference type="AlphaFoldDB" id="A1CJH5"/>
<feature type="compositionally biased region" description="Basic and acidic residues" evidence="1">
    <location>
        <begin position="716"/>
        <end position="728"/>
    </location>
</feature>
<dbReference type="KEGG" id="act:ACLA_035020"/>
<dbReference type="CDD" id="cd11660">
    <property type="entry name" value="SANT_TRF"/>
    <property type="match status" value="1"/>
</dbReference>
<feature type="domain" description="Myb-like" evidence="2">
    <location>
        <begin position="804"/>
        <end position="861"/>
    </location>
</feature>
<accession>A1CJH5</accession>
<name>A1CJH5_ASPCL</name>
<feature type="compositionally biased region" description="Acidic residues" evidence="1">
    <location>
        <begin position="697"/>
        <end position="708"/>
    </location>
</feature>
<feature type="region of interest" description="Disordered" evidence="1">
    <location>
        <begin position="464"/>
        <end position="498"/>
    </location>
</feature>
<dbReference type="InterPro" id="IPR001005">
    <property type="entry name" value="SANT/Myb"/>
</dbReference>
<dbReference type="SUPFAM" id="SSF46689">
    <property type="entry name" value="Homeodomain-like"/>
    <property type="match status" value="1"/>
</dbReference>
<evidence type="ECO:0000313" key="5">
    <source>
        <dbReference type="Proteomes" id="UP000006701"/>
    </source>
</evidence>
<keyword evidence="4" id="KW-0238">DNA-binding</keyword>
<dbReference type="Gene3D" id="1.10.10.60">
    <property type="entry name" value="Homeodomain-like"/>
    <property type="match status" value="1"/>
</dbReference>
<keyword evidence="5" id="KW-1185">Reference proteome</keyword>
<dbReference type="OrthoDB" id="5398572at2759"/>
<gene>
    <name evidence="4" type="ORF">ACLA_035020</name>
</gene>
<dbReference type="SMART" id="SM00717">
    <property type="entry name" value="SANT"/>
    <property type="match status" value="1"/>
</dbReference>
<reference evidence="4 5" key="1">
    <citation type="journal article" date="2008" name="PLoS Genet.">
        <title>Genomic islands in the pathogenic filamentous fungus Aspergillus fumigatus.</title>
        <authorList>
            <person name="Fedorova N.D."/>
            <person name="Khaldi N."/>
            <person name="Joardar V.S."/>
            <person name="Maiti R."/>
            <person name="Amedeo P."/>
            <person name="Anderson M.J."/>
            <person name="Crabtree J."/>
            <person name="Silva J.C."/>
            <person name="Badger J.H."/>
            <person name="Albarraq A."/>
            <person name="Angiuoli S."/>
            <person name="Bussey H."/>
            <person name="Bowyer P."/>
            <person name="Cotty P.J."/>
            <person name="Dyer P.S."/>
            <person name="Egan A."/>
            <person name="Galens K."/>
            <person name="Fraser-Liggett C.M."/>
            <person name="Haas B.J."/>
            <person name="Inman J.M."/>
            <person name="Kent R."/>
            <person name="Lemieux S."/>
            <person name="Malavazi I."/>
            <person name="Orvis J."/>
            <person name="Roemer T."/>
            <person name="Ronning C.M."/>
            <person name="Sundaram J.P."/>
            <person name="Sutton G."/>
            <person name="Turner G."/>
            <person name="Venter J.C."/>
            <person name="White O.R."/>
            <person name="Whitty B.R."/>
            <person name="Youngman P."/>
            <person name="Wolfe K.H."/>
            <person name="Goldman G.H."/>
            <person name="Wortman J.R."/>
            <person name="Jiang B."/>
            <person name="Denning D.W."/>
            <person name="Nierman W.C."/>
        </authorList>
    </citation>
    <scope>NUCLEOTIDE SEQUENCE [LARGE SCALE GENOMIC DNA]</scope>
    <source>
        <strain evidence="5">ATCC 1007 / CBS 513.65 / DSM 816 / NCTC 3887 / NRRL 1</strain>
    </source>
</reference>
<feature type="domain" description="HTH myb-type" evidence="3">
    <location>
        <begin position="804"/>
        <end position="865"/>
    </location>
</feature>
<evidence type="ECO:0000259" key="3">
    <source>
        <dbReference type="PROSITE" id="PS51294"/>
    </source>
</evidence>
<dbReference type="GeneID" id="4703253"/>
<dbReference type="VEuPathDB" id="FungiDB:ACLA_035020"/>
<evidence type="ECO:0000259" key="2">
    <source>
        <dbReference type="PROSITE" id="PS50090"/>
    </source>
</evidence>
<dbReference type="PROSITE" id="PS50090">
    <property type="entry name" value="MYB_LIKE"/>
    <property type="match status" value="1"/>
</dbReference>
<dbReference type="OMA" id="KANCARF"/>
<dbReference type="GO" id="GO:0003677">
    <property type="term" value="F:DNA binding"/>
    <property type="evidence" value="ECO:0007669"/>
    <property type="project" value="UniProtKB-KW"/>
</dbReference>
<feature type="region of interest" description="Disordered" evidence="1">
    <location>
        <begin position="1"/>
        <end position="76"/>
    </location>
</feature>
<evidence type="ECO:0000256" key="1">
    <source>
        <dbReference type="SAM" id="MobiDB-lite"/>
    </source>
</evidence>
<feature type="region of interest" description="Disordered" evidence="1">
    <location>
        <begin position="550"/>
        <end position="578"/>
    </location>
</feature>
<protein>
    <submittedName>
        <fullName evidence="4">Myb-like DNA-binding protein, putative</fullName>
    </submittedName>
</protein>
<dbReference type="RefSeq" id="XP_001270725.1">
    <property type="nucleotide sequence ID" value="XM_001270724.1"/>
</dbReference>
<dbReference type="Proteomes" id="UP000006701">
    <property type="component" value="Unassembled WGS sequence"/>
</dbReference>
<organism evidence="4 5">
    <name type="scientific">Aspergillus clavatus (strain ATCC 1007 / CBS 513.65 / DSM 816 / NCTC 3887 / NRRL 1 / QM 1276 / 107)</name>
    <dbReference type="NCBI Taxonomy" id="344612"/>
    <lineage>
        <taxon>Eukaryota</taxon>
        <taxon>Fungi</taxon>
        <taxon>Dikarya</taxon>
        <taxon>Ascomycota</taxon>
        <taxon>Pezizomycotina</taxon>
        <taxon>Eurotiomycetes</taxon>
        <taxon>Eurotiomycetidae</taxon>
        <taxon>Eurotiales</taxon>
        <taxon>Aspergillaceae</taxon>
        <taxon>Aspergillus</taxon>
        <taxon>Aspergillus subgen. Fumigati</taxon>
    </lineage>
</organism>